<reference evidence="8 9" key="1">
    <citation type="submission" date="2021-07" db="EMBL/GenBank/DDBJ databases">
        <title>Alteriqipengyuania abyssalis NZ-12B nov, sp.nov isolated from deep sea sponge in pacific ocean.</title>
        <authorList>
            <person name="Tareen S."/>
            <person name="Wink J."/>
        </authorList>
    </citation>
    <scope>NUCLEOTIDE SEQUENCE [LARGE SCALE GENOMIC DNA]</scope>
    <source>
        <strain evidence="8 9">NZ-12B</strain>
    </source>
</reference>
<evidence type="ECO:0000256" key="2">
    <source>
        <dbReference type="ARBA" id="ARBA00004496"/>
    </source>
</evidence>
<feature type="signal peptide" evidence="6">
    <location>
        <begin position="1"/>
        <end position="22"/>
    </location>
</feature>
<evidence type="ECO:0000259" key="7">
    <source>
        <dbReference type="PROSITE" id="PS51208"/>
    </source>
</evidence>
<dbReference type="Pfam" id="PF03797">
    <property type="entry name" value="Autotransporter"/>
    <property type="match status" value="1"/>
</dbReference>
<dbReference type="SUPFAM" id="SSF103515">
    <property type="entry name" value="Autotransporter"/>
    <property type="match status" value="1"/>
</dbReference>
<evidence type="ECO:0000313" key="9">
    <source>
        <dbReference type="Proteomes" id="UP000759298"/>
    </source>
</evidence>
<dbReference type="InterPro" id="IPR031549">
    <property type="entry name" value="ASH"/>
</dbReference>
<dbReference type="NCBIfam" id="NF012200">
    <property type="entry name" value="choice_anch_D"/>
    <property type="match status" value="6"/>
</dbReference>
<dbReference type="Pfam" id="PF01833">
    <property type="entry name" value="TIG"/>
    <property type="match status" value="4"/>
</dbReference>
<dbReference type="RefSeq" id="WP_222825614.1">
    <property type="nucleotide sequence ID" value="NZ_JAHWXP010000004.1"/>
</dbReference>
<dbReference type="SMART" id="SM00869">
    <property type="entry name" value="Autotransporter"/>
    <property type="match status" value="1"/>
</dbReference>
<dbReference type="Pfam" id="PF07610">
    <property type="entry name" value="DUF1573"/>
    <property type="match status" value="1"/>
</dbReference>
<comment type="caution">
    <text evidence="8">The sequence shown here is derived from an EMBL/GenBank/DDBJ whole genome shotgun (WGS) entry which is preliminary data.</text>
</comment>
<dbReference type="InterPro" id="IPR011467">
    <property type="entry name" value="DUF1573"/>
</dbReference>
<evidence type="ECO:0000256" key="6">
    <source>
        <dbReference type="SAM" id="SignalP"/>
    </source>
</evidence>
<dbReference type="SUPFAM" id="SSF81296">
    <property type="entry name" value="E set domains"/>
    <property type="match status" value="4"/>
</dbReference>
<name>A0ABS7PG87_9SPHN</name>
<dbReference type="InterPro" id="IPR014756">
    <property type="entry name" value="Ig_E-set"/>
</dbReference>
<keyword evidence="6" id="KW-0732">Signal</keyword>
<evidence type="ECO:0000256" key="4">
    <source>
        <dbReference type="ARBA" id="ARBA00023069"/>
    </source>
</evidence>
<dbReference type="PANTHER" id="PTHR37833:SF1">
    <property type="entry name" value="SIGNAL PEPTIDE PROTEIN"/>
    <property type="match status" value="1"/>
</dbReference>
<dbReference type="Gene3D" id="2.60.40.10">
    <property type="entry name" value="Immunoglobulins"/>
    <property type="match status" value="11"/>
</dbReference>
<protein>
    <submittedName>
        <fullName evidence="8">Cadherin-like beta sandwich domain-containing protein</fullName>
    </submittedName>
</protein>
<evidence type="ECO:0000256" key="1">
    <source>
        <dbReference type="ARBA" id="ARBA00004138"/>
    </source>
</evidence>
<dbReference type="Pfam" id="PF15780">
    <property type="entry name" value="ASH"/>
    <property type="match status" value="1"/>
</dbReference>
<accession>A0ABS7PG87</accession>
<keyword evidence="5" id="KW-0966">Cell projection</keyword>
<dbReference type="SMART" id="SM00429">
    <property type="entry name" value="IPT"/>
    <property type="match status" value="4"/>
</dbReference>
<feature type="chain" id="PRO_5047016732" evidence="6">
    <location>
        <begin position="23"/>
        <end position="2948"/>
    </location>
</feature>
<dbReference type="InterPro" id="IPR005546">
    <property type="entry name" value="Autotransporte_beta"/>
</dbReference>
<feature type="domain" description="Autotransporter" evidence="7">
    <location>
        <begin position="2672"/>
        <end position="2948"/>
    </location>
</feature>
<dbReference type="InterPro" id="IPR013783">
    <property type="entry name" value="Ig-like_fold"/>
</dbReference>
<dbReference type="InterPro" id="IPR053879">
    <property type="entry name" value="HYDIN_VesB_CFA65-like_Ig"/>
</dbReference>
<dbReference type="InterPro" id="IPR002909">
    <property type="entry name" value="IPT_dom"/>
</dbReference>
<dbReference type="Pfam" id="PF22544">
    <property type="entry name" value="HYDIN_VesB_CFA65-like_Ig"/>
    <property type="match status" value="3"/>
</dbReference>
<organism evidence="8 9">
    <name type="scientific">Alteriqipengyuania abyssalis</name>
    <dbReference type="NCBI Taxonomy" id="2860200"/>
    <lineage>
        <taxon>Bacteria</taxon>
        <taxon>Pseudomonadati</taxon>
        <taxon>Pseudomonadota</taxon>
        <taxon>Alphaproteobacteria</taxon>
        <taxon>Sphingomonadales</taxon>
        <taxon>Erythrobacteraceae</taxon>
        <taxon>Alteriqipengyuania</taxon>
    </lineage>
</organism>
<gene>
    <name evidence="8" type="ORF">KYN89_13670</name>
</gene>
<comment type="subcellular location">
    <subcellularLocation>
        <location evidence="1">Cell projection</location>
        <location evidence="1">Cilium</location>
    </subcellularLocation>
    <subcellularLocation>
        <location evidence="2">Cytoplasm</location>
    </subcellularLocation>
</comment>
<sequence length="2948" mass="291448">MRRGSILTVIIAALALFLPAAAAAQPALQVYGMVEGSSVAVPNGSSTRTAATDFGAVEESGGQVLRYFLLYNPGDAPLTITDVSVSPGSVFRIPQDNTGVIGAGGSRTISVAFDPDGGGPFSETVSVASDDPNVPSYSFQVFGDGIATAGPTVTLGVLRDAGSNSFTATVTFSAPVTGFTAGDLVTTNASATLSGSGTNYVVTVSPSASGQFSVQVPANIAVDGSGRYNRPSEIRTATFNPPSGPVLRVTGSGKTIASGDTSPSSGDGTVFGEAVVGGSAVDGTFVLHNDGAAALTVSSITVDNTSGSAFSLVGTTPGSIAPNGNASITVRLDPAVAGSFKAVVRIASNDPATATYSFTVSGIVAEPAPEIYIFRSGLPLSNGAAAEARTSFGTIDVGASDNLQFIVYNSGNVDLTFATSISPGDGYRLSSGSSGTVRAGAFKGFEVFFEPKAEGSFPTTVSIASNDPNTPLFTFGMTGSATVPVPTIGTIAPDEGDQAGGTSVAITGTGFLTTQGVTFDGIDAASFTVASDTRIDAVSPPHAAGAVDVVVTTAGGAATATGGYAYLGSSDATLSSLSVSEGTLSPAFDPAQTGYTVAVGEAVATIALTPTAADAGATITVAGTAVTSGQASGPVALSAGQNAIVVEVTAPDGTTRQYTVTVTRAPSSDATLAGLSVSAGTLTPAFDPAQGNYTVRVANDVDTITVTPTAAGVGATITVNGIATASGSASAPISLVVGTTPVTIRVTAANGASRVYSVPVTRAAPPTIKVFSMTGGQAVVANGSTAATPGTDYGQVNVGGQGTRIFVVNNAGGAPLTLTGLSVTPSDGFTVPAITSQTIQPGGIYQLTIPFRPTTTGVVDPVVSIASDDPNTPTFSFAIHATAAAPVPTIGSLSPVKGVAGGGASVTINGTGFLTAQSVTFGGTNASAFTIASDTTIQATTPAHAAGVVDVAVTSPGGTATASGAYTFLSGDASLASLVPSDGALSPAFDPAGQNYSVQVAHSVDTFTLTPTASDAGATITVNGNPVASGSASASVALPVGVTSITVRVTAADGSSRLYSLAVTRAPSNDARLAGLTVSEGALSPAFDAAELGYSVAVANSVTSIILTPTASDAGATIRVAGSITASGSASAPVALGAGTTAIAVLVTAADGSTREYTVAVTRAPSSDATLASLVPSAGALSPAFDPAQLSYAVSVGNGVDTITLTPRVSDAGASVTVAGNAVASGSASAPVALPVGTTPIAVVVTAANGTTRQYSVAVTRVASSDATLSALTLSEGTLQPAFSPFNTNYLADVGSSVASITVTPTAADAGATISVAGNAVASGSASAPVPLSAGSNPIPVVVTAADGTTLQYTITVTRAASSDATLSGLAVSEGTLSPAFDAAQTSYSVAVGTAVDSIRITPTVSDAGATVTVAGNPVASGSASAPVALNMGTNSIAVVVRAGNGATRSYTVAVTRAAPPTIGVYSTVGGVQPLTDGSTSATSGTDYGQVMVGSSASRRFLISNGGNADLVISGVTATPGAGFVVQAASSRMIAPGGTYEFDIRFAPETAGSFTATIAVSSNDPATPSFSYMLYASAAAPLPTITDVTPDQGPTSGGTSVAITGTGFLTVSSVTFAGVDADAFTVVSDTRIDATTPAHAVGAADVVVTSPGGTATATDAYRYLSADAALSGLTVSDGTLTPAFDPAQTDYAVTVGNAIASITLSPTASDTASTITVAGNPVASGTASAPVALSLGMTSIAVVVTAADGSTRQYTVAVTRAGPPTIGVYSTSDGVQPIANGATSATAGTDFGQVIVGSSASRRFLIFNEGDADLTVSAITVTPAAGFTMQSASSRTIAPRGSYEFEIGFTPETGGRVTTTITIESDDPATPSFSYSIYATGVMPEPTITGVAPDEGPTPGNKAVTITGTGFLEVSRVTFGGADANAFTVASSTRIDVLTPAHAAGSVDVVVTTPGGAATLANGYTYISSDARLSALAVSAGTLSPAFDPGQGSYTVAVVNDVTTITLTPTAAAADATITVAGNAVASGTASAPVTLPVGTTSIPVVVTAADGTTQSYTVAVTRAESGDARLSALAVSEGALSPAFDPGQGSYTVAVGNDVTMITLTPTAAADATIMVAGNAVDSGTASAPVALAVGTTSIPVVVTAADGTTQSYTVAVTRAESGDARLSALSVSEGALSPAFDPRQASYTLAVGHAVERITLTPTASDAGATITVNGAATVSGGASAPVELGVGTTSVSIVVLAADGTRQEYSIAVTRAASSDARLSALAVSAGALSPAFDPAQTSYTVAVGNDVATIVLTPTVYDAGATVTIAGNAVASGSASAPVALPVGTTSIAAVVTAANGTTQTYTVVVTRAASSDARLSALSVSDGALSPAFDPAQLGYTVALGSDVETITFTPTVSDAGATVTVAGNAVTSGSESAPVAIPVGTTPIAVVVTAADGTSQTYTVVVTRAASSDARLSALSVSQGTLSPAFDPDRTDYTVLVPNEVEAVALTPVTSDAGASVTVAGKTVATGSASAPVALPVGTTSIAVVVTAADSTTRSYIVAVTRAAFDRPDPSTDGEVTGLIDARAGAARRFAHNQQRNFGRRLEQLHTEGERRASSMDVRMAYQRAAPRTRQGDIFGLNSSDNLASQTDFADLLPTRFALEGRQSAVPETHAPGSGRSAGESAQDMPFAVWSNGFVNFAEDSGGMLDLDSTMIGVSTGIDYRFSDSFVGGVGAGYGRDRTEIGANGSLSRGTAYSMALYGSYTPAPNLFVDGLLGGSILDFQSVRFVTPTGGIATADVGGTQLFGSLTFAYELRDDGWMVSPYGRVEFSRSRIEGFREFDAGAYSLAYGDQRVDSLSANLGLRAYDTIELPIGLLRPELRGEYGYDFAGRSSMMLSYADFGSRTYSTLVGRTTRHNLEVSLLLDLQMAGGWKIGTGYRTSIGSQSQRSHTVDVHVEVRF</sequence>
<dbReference type="Pfam" id="PF12733">
    <property type="entry name" value="Cadherin-like"/>
    <property type="match status" value="14"/>
</dbReference>
<keyword evidence="3" id="KW-0963">Cytoplasm</keyword>
<dbReference type="Proteomes" id="UP000759298">
    <property type="component" value="Unassembled WGS sequence"/>
</dbReference>
<evidence type="ECO:0000256" key="5">
    <source>
        <dbReference type="ARBA" id="ARBA00023273"/>
    </source>
</evidence>
<keyword evidence="4" id="KW-0969">Cilium</keyword>
<dbReference type="PANTHER" id="PTHR37833">
    <property type="entry name" value="LIPOPROTEIN-RELATED"/>
    <property type="match status" value="1"/>
</dbReference>
<dbReference type="PROSITE" id="PS51208">
    <property type="entry name" value="AUTOTRANSPORTER"/>
    <property type="match status" value="1"/>
</dbReference>
<dbReference type="InterPro" id="IPR036709">
    <property type="entry name" value="Autotransporte_beta_dom_sf"/>
</dbReference>
<dbReference type="InterPro" id="IPR025883">
    <property type="entry name" value="Cadherin-like_domain"/>
</dbReference>
<evidence type="ECO:0000313" key="8">
    <source>
        <dbReference type="EMBL" id="MBY8338094.1"/>
    </source>
</evidence>
<evidence type="ECO:0000256" key="3">
    <source>
        <dbReference type="ARBA" id="ARBA00022490"/>
    </source>
</evidence>
<dbReference type="EMBL" id="JAHWXP010000004">
    <property type="protein sequence ID" value="MBY8338094.1"/>
    <property type="molecule type" value="Genomic_DNA"/>
</dbReference>
<proteinExistence type="predicted"/>
<keyword evidence="9" id="KW-1185">Reference proteome</keyword>
<dbReference type="CDD" id="cd00102">
    <property type="entry name" value="IPT"/>
    <property type="match status" value="4"/>
</dbReference>
<dbReference type="Gene3D" id="2.40.128.130">
    <property type="entry name" value="Autotransporter beta-domain"/>
    <property type="match status" value="1"/>
</dbReference>